<evidence type="ECO:0000313" key="2">
    <source>
        <dbReference type="EMBL" id="SCA81805.1"/>
    </source>
</evidence>
<feature type="compositionally biased region" description="Polar residues" evidence="1">
    <location>
        <begin position="255"/>
        <end position="268"/>
    </location>
</feature>
<organism evidence="2 3">
    <name type="scientific">Plasmodium vivax</name>
    <name type="common">malaria parasite P. vivax</name>
    <dbReference type="NCBI Taxonomy" id="5855"/>
    <lineage>
        <taxon>Eukaryota</taxon>
        <taxon>Sar</taxon>
        <taxon>Alveolata</taxon>
        <taxon>Apicomplexa</taxon>
        <taxon>Aconoidasida</taxon>
        <taxon>Haemosporida</taxon>
        <taxon>Plasmodiidae</taxon>
        <taxon>Plasmodium</taxon>
        <taxon>Plasmodium (Plasmodium)</taxon>
    </lineage>
</organism>
<dbReference type="AlphaFoldDB" id="A0A1G4EEW4"/>
<evidence type="ECO:0000256" key="1">
    <source>
        <dbReference type="SAM" id="MobiDB-lite"/>
    </source>
</evidence>
<dbReference type="EMBL" id="FLYI01000088">
    <property type="protein sequence ID" value="SCA81805.1"/>
    <property type="molecule type" value="Genomic_DNA"/>
</dbReference>
<gene>
    <name evidence="2" type="ORF">PVC01_000039200</name>
</gene>
<accession>A0A1G4EEW4</accession>
<feature type="region of interest" description="Disordered" evidence="1">
    <location>
        <begin position="223"/>
        <end position="268"/>
    </location>
</feature>
<evidence type="ECO:0000313" key="3">
    <source>
        <dbReference type="Proteomes" id="UP000305196"/>
    </source>
</evidence>
<reference evidence="2 3" key="1">
    <citation type="submission" date="2016-07" db="EMBL/GenBank/DDBJ databases">
        <authorList>
            <consortium name="Pathogen Informatics"/>
        </authorList>
    </citation>
    <scope>NUCLEOTIDE SEQUENCE [LARGE SCALE GENOMIC DNA]</scope>
</reference>
<name>A0A1G4EEW4_PLAVI</name>
<dbReference type="VEuPathDB" id="PlasmoDB:PVW1_120014300"/>
<protein>
    <submittedName>
        <fullName evidence="2">VIR protein</fullName>
    </submittedName>
</protein>
<dbReference type="InterPro" id="IPR008780">
    <property type="entry name" value="Plasmodium_Vir"/>
</dbReference>
<sequence>MVECSQSNNEYLDYNCYNRLYKYFTNDSIFKKNLDKLNIISKEVNISPYSLNEQKQIFNKLYEYLDGNGVFIDEDNTECCKYINFWLNDNVRKHLLDLYSENTFTILKGIVNLYNKNHLKNQRCITDISYIDPTLLGKMVALYNLYDKYYFLTINYIPYPYTLCSMIDEASGIFNDTINVHGDKDKNLLTRLKVFKPLMDNIVPKFTCSSNYRKHFIIPERFSDNKVTKPENQEQKEESSEHPLVSPDEHEKQQIIDSPGQSRNSEVNLHSETVTLERVTEASGNSRLVTGTSSQEDLDIYVQLSHSLDGRHAVEGDLLNVSHLQEGEYTDPLKDPTRLNLRGHPSAKETLGLQYTVGQQIEDPSLLGKMRTALSTMVDSVDPGPVLGGYSKF</sequence>
<dbReference type="Proteomes" id="UP000305196">
    <property type="component" value="Unassembled WGS sequence"/>
</dbReference>
<dbReference type="Pfam" id="PF05795">
    <property type="entry name" value="Plasmodium_Vir"/>
    <property type="match status" value="1"/>
</dbReference>
<feature type="compositionally biased region" description="Basic and acidic residues" evidence="1">
    <location>
        <begin position="223"/>
        <end position="254"/>
    </location>
</feature>
<proteinExistence type="predicted"/>
<dbReference type="VEuPathDB" id="PlasmoDB:PVP01_0006410"/>